<dbReference type="PANTHER" id="PTHR30514:SF1">
    <property type="entry name" value="HTH-TYPE TRANSCRIPTIONAL REGULATOR HEXR-RELATED"/>
    <property type="match status" value="1"/>
</dbReference>
<dbReference type="SUPFAM" id="SSF53697">
    <property type="entry name" value="SIS domain"/>
    <property type="match status" value="1"/>
</dbReference>
<keyword evidence="3" id="KW-0804">Transcription</keyword>
<evidence type="ECO:0000256" key="1">
    <source>
        <dbReference type="ARBA" id="ARBA00023015"/>
    </source>
</evidence>
<keyword evidence="2" id="KW-0238">DNA-binding</keyword>
<evidence type="ECO:0000256" key="2">
    <source>
        <dbReference type="ARBA" id="ARBA00023125"/>
    </source>
</evidence>
<dbReference type="PANTHER" id="PTHR30514">
    <property type="entry name" value="GLUCOKINASE"/>
    <property type="match status" value="1"/>
</dbReference>
<dbReference type="Proteomes" id="UP000216961">
    <property type="component" value="Unassembled WGS sequence"/>
</dbReference>
<dbReference type="SUPFAM" id="SSF46689">
    <property type="entry name" value="Homeodomain-like"/>
    <property type="match status" value="1"/>
</dbReference>
<dbReference type="AlphaFoldDB" id="A0AA91TSX3"/>
<organism evidence="5 6">
    <name type="scientific">Niallia circulans</name>
    <name type="common">Bacillus circulans</name>
    <dbReference type="NCBI Taxonomy" id="1397"/>
    <lineage>
        <taxon>Bacteria</taxon>
        <taxon>Bacillati</taxon>
        <taxon>Bacillota</taxon>
        <taxon>Bacilli</taxon>
        <taxon>Bacillales</taxon>
        <taxon>Bacillaceae</taxon>
        <taxon>Niallia</taxon>
    </lineage>
</organism>
<dbReference type="InterPro" id="IPR035472">
    <property type="entry name" value="RpiR-like_SIS"/>
</dbReference>
<evidence type="ECO:0000313" key="6">
    <source>
        <dbReference type="Proteomes" id="UP000216961"/>
    </source>
</evidence>
<dbReference type="InterPro" id="IPR000281">
    <property type="entry name" value="HTH_RpiR"/>
</dbReference>
<evidence type="ECO:0000259" key="4">
    <source>
        <dbReference type="PROSITE" id="PS51071"/>
    </source>
</evidence>
<feature type="domain" description="HTH rpiR-type" evidence="4">
    <location>
        <begin position="1"/>
        <end position="77"/>
    </location>
</feature>
<dbReference type="GO" id="GO:0097367">
    <property type="term" value="F:carbohydrate derivative binding"/>
    <property type="evidence" value="ECO:0007669"/>
    <property type="project" value="InterPro"/>
</dbReference>
<keyword evidence="1" id="KW-0805">Transcription regulation</keyword>
<dbReference type="InterPro" id="IPR001347">
    <property type="entry name" value="SIS_dom"/>
</dbReference>
<dbReference type="Gene3D" id="1.10.10.10">
    <property type="entry name" value="Winged helix-like DNA-binding domain superfamily/Winged helix DNA-binding domain"/>
    <property type="match status" value="1"/>
</dbReference>
<reference evidence="5 6" key="1">
    <citation type="submission" date="2017-07" db="EMBL/GenBank/DDBJ databases">
        <title>Isolation and whole genome analysis of endospore-forming bacteria from heroin.</title>
        <authorList>
            <person name="Kalinowski J."/>
            <person name="Ahrens B."/>
            <person name="Al-Dilaimi A."/>
            <person name="Winkler A."/>
            <person name="Wibberg D."/>
            <person name="Schleenbecker U."/>
            <person name="Ruckert C."/>
            <person name="Wolfel R."/>
            <person name="Grass G."/>
        </authorList>
    </citation>
    <scope>NUCLEOTIDE SEQUENCE [LARGE SCALE GENOMIC DNA]</scope>
    <source>
        <strain evidence="5 6">7521-2</strain>
    </source>
</reference>
<dbReference type="InterPro" id="IPR046348">
    <property type="entry name" value="SIS_dom_sf"/>
</dbReference>
<protein>
    <recommendedName>
        <fullName evidence="4">HTH rpiR-type domain-containing protein</fullName>
    </recommendedName>
</protein>
<comment type="caution">
    <text evidence="5">The sequence shown here is derived from an EMBL/GenBank/DDBJ whole genome shotgun (WGS) entry which is preliminary data.</text>
</comment>
<gene>
    <name evidence="5" type="ORF">CHH57_10715</name>
</gene>
<dbReference type="InterPro" id="IPR036388">
    <property type="entry name" value="WH-like_DNA-bd_sf"/>
</dbReference>
<dbReference type="Pfam" id="PF01418">
    <property type="entry name" value="HTH_6"/>
    <property type="match status" value="1"/>
</dbReference>
<evidence type="ECO:0000313" key="5">
    <source>
        <dbReference type="EMBL" id="PAD83284.1"/>
    </source>
</evidence>
<accession>A0AA91TSX3</accession>
<dbReference type="GO" id="GO:0003700">
    <property type="term" value="F:DNA-binding transcription factor activity"/>
    <property type="evidence" value="ECO:0007669"/>
    <property type="project" value="InterPro"/>
</dbReference>
<dbReference type="InterPro" id="IPR047640">
    <property type="entry name" value="RpiR-like"/>
</dbReference>
<dbReference type="PROSITE" id="PS51071">
    <property type="entry name" value="HTH_RPIR"/>
    <property type="match status" value="1"/>
</dbReference>
<evidence type="ECO:0000256" key="3">
    <source>
        <dbReference type="ARBA" id="ARBA00023163"/>
    </source>
</evidence>
<dbReference type="RefSeq" id="WP_095330228.1">
    <property type="nucleotide sequence ID" value="NZ_NPBQ01000064.1"/>
</dbReference>
<proteinExistence type="predicted"/>
<dbReference type="GO" id="GO:0003677">
    <property type="term" value="F:DNA binding"/>
    <property type="evidence" value="ECO:0007669"/>
    <property type="project" value="UniProtKB-KW"/>
</dbReference>
<sequence length="254" mass="28811">MKLESLVNERYNSFSDGEMEIAKYILQNKEIIHTLSINQLANNSLSSKSSVLRFAQKLGFSGFTELKNFMKWGNFFSDNPVVNSSLGEQIVNSVTTTIEHLKNMNMDEMFQAIDSSEHIYIIGTGWAQQNQASELQRMFLGVGKEMQVLPFGHTSLYQVMIERMCDKDLLIVFSGSGNNPILKEALTTPILKNVKIVGITANSNNWLANHSTFNIYAYIDSPTSMKNIYSLYSPIHAIIEMLVYSYAEYLNRKT</sequence>
<dbReference type="CDD" id="cd05013">
    <property type="entry name" value="SIS_RpiR"/>
    <property type="match status" value="1"/>
</dbReference>
<dbReference type="EMBL" id="NPBQ01000064">
    <property type="protein sequence ID" value="PAD83284.1"/>
    <property type="molecule type" value="Genomic_DNA"/>
</dbReference>
<dbReference type="Pfam" id="PF01380">
    <property type="entry name" value="SIS"/>
    <property type="match status" value="1"/>
</dbReference>
<dbReference type="Gene3D" id="3.40.50.10490">
    <property type="entry name" value="Glucose-6-phosphate isomerase like protein, domain 1"/>
    <property type="match status" value="1"/>
</dbReference>
<dbReference type="InterPro" id="IPR009057">
    <property type="entry name" value="Homeodomain-like_sf"/>
</dbReference>
<name>A0AA91TSX3_NIACI</name>
<dbReference type="GO" id="GO:1901135">
    <property type="term" value="P:carbohydrate derivative metabolic process"/>
    <property type="evidence" value="ECO:0007669"/>
    <property type="project" value="InterPro"/>
</dbReference>